<reference evidence="1" key="1">
    <citation type="submission" date="2018-02" db="EMBL/GenBank/DDBJ databases">
        <title>The genomes of Aspergillus section Nigri reveals drivers in fungal speciation.</title>
        <authorList>
            <consortium name="DOE Joint Genome Institute"/>
            <person name="Vesth T.C."/>
            <person name="Nybo J."/>
            <person name="Theobald S."/>
            <person name="Brandl J."/>
            <person name="Frisvad J.C."/>
            <person name="Nielsen K.F."/>
            <person name="Lyhne E.K."/>
            <person name="Kogle M.E."/>
            <person name="Kuo A."/>
            <person name="Riley R."/>
            <person name="Clum A."/>
            <person name="Nolan M."/>
            <person name="Lipzen A."/>
            <person name="Salamov A."/>
            <person name="Henrissat B."/>
            <person name="Wiebenga A."/>
            <person name="De vries R.P."/>
            <person name="Grigoriev I.V."/>
            <person name="Mortensen U.H."/>
            <person name="Andersen M.R."/>
            <person name="Baker S.E."/>
        </authorList>
    </citation>
    <scope>NUCLEOTIDE SEQUENCE</scope>
    <source>
        <strain evidence="1">CBS 621.78</strain>
    </source>
</reference>
<dbReference type="Proteomes" id="UP000249057">
    <property type="component" value="Unassembled WGS sequence"/>
</dbReference>
<proteinExistence type="predicted"/>
<evidence type="ECO:0000313" key="1">
    <source>
        <dbReference type="EMBL" id="RAH50792.1"/>
    </source>
</evidence>
<accession>A0ACD1GNL1</accession>
<protein>
    <submittedName>
        <fullName evidence="1">Uncharacterized protein</fullName>
    </submittedName>
</protein>
<sequence length="334" mass="36947">MAQQSVLSASSSLVYEPELGDHKQPNILPLVSDLRSMKSPQSSLDRVASSGLENLKVPPALQRNDSRDTDIFQIFPMDVDNNSSSVTTYNAKDIGIEPEIQRSSSISIPGSTKENELCDLESRSSPTKLTLNEPTVSAIHGVLIEPSRTESLNRELSQKPPKPPKPAFLSELEVPTFTVSEHVRSSVADPGTTRQRRKSLGTDPQMLAPRQETTTYVVKDSPEVPWPAPCPIVDESLFRHNLGLPDSAASNNIRLPALDGHRQTLPHGRRSIGDLLETYIRKPFRAIWLQTKENECAIVSLANKFKVVLANFSADSETLMFVRLLAMPNLDEFD</sequence>
<evidence type="ECO:0000313" key="2">
    <source>
        <dbReference type="Proteomes" id="UP000249057"/>
    </source>
</evidence>
<name>A0ACD1GNL1_9EURO</name>
<dbReference type="EMBL" id="KZ825312">
    <property type="protein sequence ID" value="RAH50792.1"/>
    <property type="molecule type" value="Genomic_DNA"/>
</dbReference>
<organism evidence="1 2">
    <name type="scientific">Aspergillus brunneoviolaceus CBS 621.78</name>
    <dbReference type="NCBI Taxonomy" id="1450534"/>
    <lineage>
        <taxon>Eukaryota</taxon>
        <taxon>Fungi</taxon>
        <taxon>Dikarya</taxon>
        <taxon>Ascomycota</taxon>
        <taxon>Pezizomycotina</taxon>
        <taxon>Eurotiomycetes</taxon>
        <taxon>Eurotiomycetidae</taxon>
        <taxon>Eurotiales</taxon>
        <taxon>Aspergillaceae</taxon>
        <taxon>Aspergillus</taxon>
        <taxon>Aspergillus subgen. Circumdati</taxon>
    </lineage>
</organism>
<gene>
    <name evidence="1" type="ORF">BO95DRAFT_510346</name>
</gene>
<keyword evidence="2" id="KW-1185">Reference proteome</keyword>